<feature type="region of interest" description="Disordered" evidence="1">
    <location>
        <begin position="1"/>
        <end position="23"/>
    </location>
</feature>
<sequence length="77" mass="8678">MNQPKNPHYQPVRNKPATISSREYSGHTLDRMQDRGITPTVIESIIKNGKSTPSRDGKTMFFDAKNNISVEKMSLEG</sequence>
<accession>A0AAU7Q983</accession>
<organism evidence="2">
    <name type="scientific">Acerihabitans sp. KWT182</name>
    <dbReference type="NCBI Taxonomy" id="3157919"/>
    <lineage>
        <taxon>Bacteria</taxon>
        <taxon>Pseudomonadati</taxon>
        <taxon>Pseudomonadota</taxon>
        <taxon>Gammaproteobacteria</taxon>
        <taxon>Enterobacterales</taxon>
        <taxon>Pectobacteriaceae</taxon>
        <taxon>Acerihabitans</taxon>
    </lineage>
</organism>
<name>A0AAU7Q983_9GAMM</name>
<evidence type="ECO:0000313" key="2">
    <source>
        <dbReference type="EMBL" id="XBS69615.1"/>
    </source>
</evidence>
<gene>
    <name evidence="2" type="ORF">ABK905_25355</name>
</gene>
<reference evidence="2" key="1">
    <citation type="submission" date="2024-06" db="EMBL/GenBank/DDBJ databases">
        <authorList>
            <person name="Coelho C."/>
            <person name="Bento M."/>
            <person name="Garcia E."/>
            <person name="Camelo A."/>
            <person name="Brandao I."/>
            <person name="Espirito Santo C."/>
            <person name="Trovao J."/>
            <person name="Verissimo A."/>
            <person name="Costa J."/>
            <person name="Tiago I."/>
        </authorList>
    </citation>
    <scope>NUCLEOTIDE SEQUENCE</scope>
    <source>
        <strain evidence="2">KWT182</strain>
    </source>
</reference>
<proteinExistence type="predicted"/>
<protein>
    <submittedName>
        <fullName evidence="2">DUF4258 domain-containing protein</fullName>
    </submittedName>
</protein>
<evidence type="ECO:0000256" key="1">
    <source>
        <dbReference type="SAM" id="MobiDB-lite"/>
    </source>
</evidence>
<dbReference type="EMBL" id="CP157947">
    <property type="protein sequence ID" value="XBS69615.1"/>
    <property type="molecule type" value="Genomic_DNA"/>
</dbReference>
<dbReference type="AlphaFoldDB" id="A0AAU7Q983"/>